<feature type="binding site" evidence="7">
    <location>
        <begin position="412"/>
        <end position="415"/>
    </location>
    <ligand>
        <name>meso-2,6-diaminopimelate</name>
        <dbReference type="ChEBI" id="CHEBI:57791"/>
    </ligand>
</feature>
<feature type="binding site" evidence="7">
    <location>
        <begin position="114"/>
        <end position="120"/>
    </location>
    <ligand>
        <name>ATP</name>
        <dbReference type="ChEBI" id="CHEBI:30616"/>
    </ligand>
</feature>
<evidence type="ECO:0000313" key="12">
    <source>
        <dbReference type="EMBL" id="ABF14169.1"/>
    </source>
</evidence>
<protein>
    <recommendedName>
        <fullName evidence="7">UDP-N-acetylmuramoyl-L-alanyl-D-glutamate--2,6-diaminopimelate ligase</fullName>
        <ecNumber evidence="7">6.3.2.13</ecNumber>
    </recommendedName>
    <alternativeName>
        <fullName evidence="7">Meso-A2pm-adding enzyme</fullName>
    </alternativeName>
    <alternativeName>
        <fullName evidence="7">Meso-diaminopimelate-adding enzyme</fullName>
    </alternativeName>
    <alternativeName>
        <fullName evidence="7">UDP-MurNAc-L-Ala-D-Glu:meso-diaminopimelate ligase</fullName>
    </alternativeName>
    <alternativeName>
        <fullName evidence="7">UDP-MurNAc-tripeptide synthetase</fullName>
    </alternativeName>
    <alternativeName>
        <fullName evidence="7">UDP-N-acetylmuramyl-tripeptide synthetase</fullName>
    </alternativeName>
</protein>
<keyword evidence="5 7" id="KW-0131">Cell cycle</keyword>
<dbReference type="InterPro" id="IPR000713">
    <property type="entry name" value="Mur_ligase_N"/>
</dbReference>
<dbReference type="KEGG" id="bci:BCI_0523"/>
<dbReference type="UniPathway" id="UPA00219"/>
<keyword evidence="7" id="KW-0963">Cytoplasm</keyword>
<evidence type="ECO:0000256" key="2">
    <source>
        <dbReference type="ARBA" id="ARBA00022618"/>
    </source>
</evidence>
<evidence type="ECO:0000256" key="6">
    <source>
        <dbReference type="ARBA" id="ARBA00023316"/>
    </source>
</evidence>
<comment type="caution">
    <text evidence="7">Lacks conserved residue(s) required for the propagation of feature annotation.</text>
</comment>
<evidence type="ECO:0000256" key="3">
    <source>
        <dbReference type="ARBA" id="ARBA00022960"/>
    </source>
</evidence>
<dbReference type="Pfam" id="PF01225">
    <property type="entry name" value="Mur_ligase"/>
    <property type="match status" value="1"/>
</dbReference>
<evidence type="ECO:0000259" key="11">
    <source>
        <dbReference type="Pfam" id="PF08245"/>
    </source>
</evidence>
<keyword evidence="13" id="KW-1185">Reference proteome</keyword>
<dbReference type="GO" id="GO:0051301">
    <property type="term" value="P:cell division"/>
    <property type="evidence" value="ECO:0007669"/>
    <property type="project" value="UniProtKB-KW"/>
</dbReference>
<gene>
    <name evidence="7 12" type="primary">murE</name>
    <name evidence="12" type="ordered locus">BCI_0523</name>
</gene>
<dbReference type="SUPFAM" id="SSF63418">
    <property type="entry name" value="MurE/MurF N-terminal domain"/>
    <property type="match status" value="1"/>
</dbReference>
<keyword evidence="7" id="KW-0547">Nucleotide-binding</keyword>
<comment type="function">
    <text evidence="7">Catalyzes the addition of meso-diaminopimelic acid to the nucleotide precursor UDP-N-acetylmuramoyl-L-alanyl-D-glutamate (UMAG) in the biosynthesis of bacterial cell-wall peptidoglycan.</text>
</comment>
<keyword evidence="7" id="KW-0067">ATP-binding</keyword>
<feature type="domain" description="Mur ligase N-terminal catalytic" evidence="9">
    <location>
        <begin position="20"/>
        <end position="100"/>
    </location>
</feature>
<dbReference type="InterPro" id="IPR005761">
    <property type="entry name" value="UDP-N-AcMur-Glu-dNH2Pim_ligase"/>
</dbReference>
<feature type="binding site" evidence="7">
    <location>
        <position position="465"/>
    </location>
    <ligand>
        <name>meso-2,6-diaminopimelate</name>
        <dbReference type="ChEBI" id="CHEBI:57791"/>
    </ligand>
</feature>
<sequence>MTLRELLAPWIKQIPFECLITGISMNSMTAQYGDLFIAIQGHKQDGRDYIPSAIAKGVAAILAEAKGQTKHGEIHKLHDVPIIYFNQLNKMLSAIAGHFYQQPSRFLRLIGITGTNGKTTISYLLANWLSLLGETSAVMGTIGNGIFGNLNASNNTTSSAIEIQRFLRQVCDQGVKFSIIEVSSHGLVQDRVSNLNFAAAVFSNLSQDHLDYHLDMVQYEKAKWKLFSELNVSKRIINVDDTVGKNWLVHLPQAVAVTANNSIPHNWPGYWLCARKIIHHTSGVNINFNSYWGSGEIYSNLIGEFNVSNILLSLATLLVLGYSLKNLVKTSRKLQAICGRMEVFSAHGWPVVIVDYAHTPDALAKALLAVKMRCQGKIWCIFGCGGNRDKSKRPIMGAIAEEYADYIIITNDNPRWEEPQDIIEDIKCGFINGNHTNKTVILCRSLAIQHAIIHASPQDIILIAGKGHENYQIIKGKQFYYSDRIVVSNMLKLEV</sequence>
<comment type="catalytic activity">
    <reaction evidence="7">
        <text>UDP-N-acetyl-alpha-D-muramoyl-L-alanyl-D-glutamate + meso-2,6-diaminopimelate + ATP = UDP-N-acetyl-alpha-D-muramoyl-L-alanyl-gamma-D-glutamyl-meso-2,6-diaminopimelate + ADP + phosphate + H(+)</text>
        <dbReference type="Rhea" id="RHEA:23676"/>
        <dbReference type="ChEBI" id="CHEBI:15378"/>
        <dbReference type="ChEBI" id="CHEBI:30616"/>
        <dbReference type="ChEBI" id="CHEBI:43474"/>
        <dbReference type="ChEBI" id="CHEBI:57791"/>
        <dbReference type="ChEBI" id="CHEBI:83900"/>
        <dbReference type="ChEBI" id="CHEBI:83905"/>
        <dbReference type="ChEBI" id="CHEBI:456216"/>
        <dbReference type="EC" id="6.3.2.13"/>
    </reaction>
</comment>
<comment type="pathway">
    <text evidence="7 8">Cell wall biogenesis; peptidoglycan biosynthesis.</text>
</comment>
<dbReference type="Gene3D" id="3.40.1190.10">
    <property type="entry name" value="Mur-like, catalytic domain"/>
    <property type="match status" value="1"/>
</dbReference>
<dbReference type="HAMAP" id="MF_00208">
    <property type="entry name" value="MurE"/>
    <property type="match status" value="1"/>
</dbReference>
<proteinExistence type="inferred from homology"/>
<dbReference type="GO" id="GO:0009252">
    <property type="term" value="P:peptidoglycan biosynthetic process"/>
    <property type="evidence" value="ECO:0007669"/>
    <property type="project" value="UniProtKB-UniRule"/>
</dbReference>
<evidence type="ECO:0000256" key="4">
    <source>
        <dbReference type="ARBA" id="ARBA00022984"/>
    </source>
</evidence>
<dbReference type="GO" id="GO:0071555">
    <property type="term" value="P:cell wall organization"/>
    <property type="evidence" value="ECO:0007669"/>
    <property type="project" value="UniProtKB-KW"/>
</dbReference>
<dbReference type="GO" id="GO:0000287">
    <property type="term" value="F:magnesium ion binding"/>
    <property type="evidence" value="ECO:0007669"/>
    <property type="project" value="UniProtKB-UniRule"/>
</dbReference>
<feature type="binding site" evidence="7">
    <location>
        <position position="27"/>
    </location>
    <ligand>
        <name>UDP-N-acetyl-alpha-D-muramoyl-L-alanyl-D-glutamate</name>
        <dbReference type="ChEBI" id="CHEBI:83900"/>
    </ligand>
</feature>
<dbReference type="GO" id="GO:0005737">
    <property type="term" value="C:cytoplasm"/>
    <property type="evidence" value="ECO:0007669"/>
    <property type="project" value="UniProtKB-SubCell"/>
</dbReference>
<feature type="domain" description="Mur ligase C-terminal" evidence="10">
    <location>
        <begin position="339"/>
        <end position="467"/>
    </location>
</feature>
<evidence type="ECO:0000259" key="9">
    <source>
        <dbReference type="Pfam" id="PF01225"/>
    </source>
</evidence>
<comment type="cofactor">
    <cofactor evidence="7">
        <name>Mg(2+)</name>
        <dbReference type="ChEBI" id="CHEBI:18420"/>
    </cofactor>
</comment>
<organism evidence="12 13">
    <name type="scientific">Baumannia cicadellinicola subsp. Homalodisca coagulata</name>
    <dbReference type="NCBI Taxonomy" id="374463"/>
    <lineage>
        <taxon>Bacteria</taxon>
        <taxon>Pseudomonadati</taxon>
        <taxon>Pseudomonadota</taxon>
        <taxon>Gammaproteobacteria</taxon>
        <taxon>Candidatus Palibaumannia</taxon>
    </lineage>
</organism>
<dbReference type="PANTHER" id="PTHR23135">
    <property type="entry name" value="MUR LIGASE FAMILY MEMBER"/>
    <property type="match status" value="1"/>
</dbReference>
<evidence type="ECO:0000259" key="10">
    <source>
        <dbReference type="Pfam" id="PF02875"/>
    </source>
</evidence>
<feature type="binding site" evidence="7">
    <location>
        <position position="469"/>
    </location>
    <ligand>
        <name>meso-2,6-diaminopimelate</name>
        <dbReference type="ChEBI" id="CHEBI:57791"/>
    </ligand>
</feature>
<feature type="binding site" evidence="7">
    <location>
        <position position="155"/>
    </location>
    <ligand>
        <name>UDP-N-acetyl-alpha-D-muramoyl-L-alanyl-D-glutamate</name>
        <dbReference type="ChEBI" id="CHEBI:83900"/>
    </ligand>
</feature>
<keyword evidence="2 7" id="KW-0132">Cell division</keyword>
<reference evidence="12 13" key="1">
    <citation type="journal article" date="2006" name="PLoS Biol.">
        <title>Metabolic complementarity and genomics of the dual bacterial symbiosis of sharpshooters.</title>
        <authorList>
            <person name="Wu D."/>
            <person name="Daugherty S.C."/>
            <person name="Van Aken S.E."/>
            <person name="Pai G.H."/>
            <person name="Watkins K.L."/>
            <person name="Khouri H."/>
            <person name="Tallon L.J."/>
            <person name="Zaborsky J.M."/>
            <person name="Dunbar H.E."/>
            <person name="Tran P.L."/>
            <person name="Moran N.A."/>
            <person name="Eisen J.A."/>
        </authorList>
    </citation>
    <scope>NUCLEOTIDE SEQUENCE [LARGE SCALE GENOMIC DNA]</scope>
    <source>
        <strain evidence="12">Hc</strain>
    </source>
</reference>
<feature type="short sequence motif" description="Meso-diaminopimelate recognition motif" evidence="7">
    <location>
        <begin position="412"/>
        <end position="415"/>
    </location>
</feature>
<dbReference type="Gene3D" id="3.40.1390.10">
    <property type="entry name" value="MurE/MurF, N-terminal domain"/>
    <property type="match status" value="1"/>
</dbReference>
<dbReference type="GO" id="GO:0008765">
    <property type="term" value="F:UDP-N-acetylmuramoylalanyl-D-glutamate-2,6-diaminopimelate ligase activity"/>
    <property type="evidence" value="ECO:0007669"/>
    <property type="project" value="UniProtKB-UniRule"/>
</dbReference>
<dbReference type="Pfam" id="PF02875">
    <property type="entry name" value="Mur_ligase_C"/>
    <property type="match status" value="1"/>
</dbReference>
<dbReference type="HOGENOM" id="CLU_022291_3_2_6"/>
<keyword evidence="3 7" id="KW-0133">Cell shape</keyword>
<dbReference type="InterPro" id="IPR013221">
    <property type="entry name" value="Mur_ligase_cen"/>
</dbReference>
<dbReference type="SUPFAM" id="SSF53623">
    <property type="entry name" value="MurD-like peptide ligases, catalytic domain"/>
    <property type="match status" value="1"/>
</dbReference>
<dbReference type="EMBL" id="CP000238">
    <property type="protein sequence ID" value="ABF14169.1"/>
    <property type="molecule type" value="Genomic_DNA"/>
</dbReference>
<dbReference type="GO" id="GO:0008360">
    <property type="term" value="P:regulation of cell shape"/>
    <property type="evidence" value="ECO:0007669"/>
    <property type="project" value="UniProtKB-KW"/>
</dbReference>
<feature type="binding site" evidence="7">
    <location>
        <begin position="156"/>
        <end position="157"/>
    </location>
    <ligand>
        <name>UDP-N-acetyl-alpha-D-muramoyl-L-alanyl-D-glutamate</name>
        <dbReference type="ChEBI" id="CHEBI:83900"/>
    </ligand>
</feature>
<dbReference type="Proteomes" id="UP000002427">
    <property type="component" value="Chromosome"/>
</dbReference>
<comment type="similarity">
    <text evidence="1 7">Belongs to the MurCDEF family. MurE subfamily.</text>
</comment>
<dbReference type="Gene3D" id="3.90.190.20">
    <property type="entry name" value="Mur ligase, C-terminal domain"/>
    <property type="match status" value="1"/>
</dbReference>
<dbReference type="InterPro" id="IPR004101">
    <property type="entry name" value="Mur_ligase_C"/>
</dbReference>
<dbReference type="OrthoDB" id="9800958at2"/>
<dbReference type="PANTHER" id="PTHR23135:SF4">
    <property type="entry name" value="UDP-N-ACETYLMURAMOYL-L-ALANYL-D-GLUTAMATE--2,6-DIAMINOPIMELATE LIGASE MURE HOMOLOG, CHLOROPLASTIC"/>
    <property type="match status" value="1"/>
</dbReference>
<dbReference type="STRING" id="374463.BCI_0523"/>
<evidence type="ECO:0000313" key="13">
    <source>
        <dbReference type="Proteomes" id="UP000002427"/>
    </source>
</evidence>
<dbReference type="SUPFAM" id="SSF53244">
    <property type="entry name" value="MurD-like peptide ligases, peptide-binding domain"/>
    <property type="match status" value="1"/>
</dbReference>
<name>Q1LSW1_BAUCH</name>
<feature type="domain" description="Mur ligase central" evidence="11">
    <location>
        <begin position="112"/>
        <end position="316"/>
    </location>
</feature>
<evidence type="ECO:0000256" key="1">
    <source>
        <dbReference type="ARBA" id="ARBA00005898"/>
    </source>
</evidence>
<keyword evidence="7" id="KW-0460">Magnesium</keyword>
<keyword evidence="6 7" id="KW-0961">Cell wall biogenesis/degradation</keyword>
<evidence type="ECO:0000256" key="7">
    <source>
        <dbReference type="HAMAP-Rule" id="MF_00208"/>
    </source>
</evidence>
<accession>Q1LSW1</accession>
<feature type="binding site" evidence="7">
    <location>
        <position position="191"/>
    </location>
    <ligand>
        <name>UDP-N-acetyl-alpha-D-muramoyl-L-alanyl-D-glutamate</name>
        <dbReference type="ChEBI" id="CHEBI:83900"/>
    </ligand>
</feature>
<dbReference type="NCBIfam" id="NF001123">
    <property type="entry name" value="PRK00139.1-1"/>
    <property type="match status" value="1"/>
</dbReference>
<evidence type="ECO:0000256" key="8">
    <source>
        <dbReference type="RuleBase" id="RU004135"/>
    </source>
</evidence>
<dbReference type="NCBIfam" id="NF001126">
    <property type="entry name" value="PRK00139.1-4"/>
    <property type="match status" value="1"/>
</dbReference>
<dbReference type="InterPro" id="IPR035911">
    <property type="entry name" value="MurE/MurF_N"/>
</dbReference>
<feature type="binding site" evidence="7">
    <location>
        <position position="189"/>
    </location>
    <ligand>
        <name>UDP-N-acetyl-alpha-D-muramoyl-L-alanyl-D-glutamate</name>
        <dbReference type="ChEBI" id="CHEBI:83900"/>
    </ligand>
</feature>
<dbReference type="NCBIfam" id="TIGR01085">
    <property type="entry name" value="murE"/>
    <property type="match status" value="1"/>
</dbReference>
<feature type="binding site" evidence="7">
    <location>
        <position position="388"/>
    </location>
    <ligand>
        <name>meso-2,6-diaminopimelate</name>
        <dbReference type="ChEBI" id="CHEBI:57791"/>
    </ligand>
</feature>
<dbReference type="GO" id="GO:0005524">
    <property type="term" value="F:ATP binding"/>
    <property type="evidence" value="ECO:0007669"/>
    <property type="project" value="UniProtKB-UniRule"/>
</dbReference>
<feature type="binding site" evidence="7">
    <location>
        <position position="183"/>
    </location>
    <ligand>
        <name>UDP-N-acetyl-alpha-D-muramoyl-L-alanyl-D-glutamate</name>
        <dbReference type="ChEBI" id="CHEBI:83900"/>
    </ligand>
</feature>
<dbReference type="InterPro" id="IPR036565">
    <property type="entry name" value="Mur-like_cat_sf"/>
</dbReference>
<comment type="subcellular location">
    <subcellularLocation>
        <location evidence="7 8">Cytoplasm</location>
    </subcellularLocation>
</comment>
<dbReference type="AlphaFoldDB" id="Q1LSW1"/>
<evidence type="ECO:0000256" key="5">
    <source>
        <dbReference type="ARBA" id="ARBA00023306"/>
    </source>
</evidence>
<dbReference type="InterPro" id="IPR036615">
    <property type="entry name" value="Mur_ligase_C_dom_sf"/>
</dbReference>
<feature type="modified residue" description="N6-carboxylysine" evidence="7">
    <location>
        <position position="223"/>
    </location>
</feature>
<keyword evidence="4 7" id="KW-0573">Peptidoglycan synthesis</keyword>
<keyword evidence="7 12" id="KW-0436">Ligase</keyword>
<dbReference type="Pfam" id="PF08245">
    <property type="entry name" value="Mur_ligase_M"/>
    <property type="match status" value="1"/>
</dbReference>
<dbReference type="EC" id="6.3.2.13" evidence="7"/>
<comment type="PTM">
    <text evidence="7">Carboxylation is probably crucial for Mg(2+) binding and, consequently, for the gamma-phosphate positioning of ATP.</text>
</comment>